<evidence type="ECO:0000313" key="1">
    <source>
        <dbReference type="EMBL" id="MPN12252.1"/>
    </source>
</evidence>
<name>A0A645FFI6_9ZZZZ</name>
<comment type="caution">
    <text evidence="1">The sequence shown here is derived from an EMBL/GenBank/DDBJ whole genome shotgun (WGS) entry which is preliminary data.</text>
</comment>
<dbReference type="EMBL" id="VSSQ01058560">
    <property type="protein sequence ID" value="MPN12252.1"/>
    <property type="molecule type" value="Genomic_DNA"/>
</dbReference>
<protein>
    <submittedName>
        <fullName evidence="1">Uncharacterized protein</fullName>
    </submittedName>
</protein>
<accession>A0A645FFI6</accession>
<organism evidence="1">
    <name type="scientific">bioreactor metagenome</name>
    <dbReference type="NCBI Taxonomy" id="1076179"/>
    <lineage>
        <taxon>unclassified sequences</taxon>
        <taxon>metagenomes</taxon>
        <taxon>ecological metagenomes</taxon>
    </lineage>
</organism>
<dbReference type="AlphaFoldDB" id="A0A645FFI6"/>
<proteinExistence type="predicted"/>
<reference evidence="1" key="1">
    <citation type="submission" date="2019-08" db="EMBL/GenBank/DDBJ databases">
        <authorList>
            <person name="Kucharzyk K."/>
            <person name="Murdoch R.W."/>
            <person name="Higgins S."/>
            <person name="Loffler F."/>
        </authorList>
    </citation>
    <scope>NUCLEOTIDE SEQUENCE</scope>
</reference>
<gene>
    <name evidence="1" type="ORF">SDC9_159566</name>
</gene>
<sequence>MSSVPEVPREALLAQLRAGGLGTPVLPDDGVVDGLPGLAVPQHGGFTLVGDADGPDLAGGDACLLQRCTRRGKLGAPDFHRIMFHPARAGVDLGKFELCLGHDVAAFVEHDAAGTGGALVEGEQVGHGVSVGGRPGERRGIRVRPAPVRRRRFPAGIRRRRCRSLPR</sequence>